<dbReference type="EMBL" id="VSDO01000001">
    <property type="protein sequence ID" value="TYA14873.1"/>
    <property type="molecule type" value="Genomic_DNA"/>
</dbReference>
<feature type="transmembrane region" description="Helical" evidence="1">
    <location>
        <begin position="76"/>
        <end position="93"/>
    </location>
</feature>
<name>A0A5D0CYR0_9BACL</name>
<feature type="transmembrane region" description="Helical" evidence="1">
    <location>
        <begin position="149"/>
        <end position="172"/>
    </location>
</feature>
<dbReference type="RefSeq" id="WP_148450466.1">
    <property type="nucleotide sequence ID" value="NZ_VSDO01000001.1"/>
</dbReference>
<feature type="transmembrane region" description="Helical" evidence="1">
    <location>
        <begin position="100"/>
        <end position="116"/>
    </location>
</feature>
<protein>
    <submittedName>
        <fullName evidence="2">Conjugal transfer protein TraX</fullName>
    </submittedName>
</protein>
<proteinExistence type="predicted"/>
<evidence type="ECO:0000313" key="2">
    <source>
        <dbReference type="EMBL" id="TYA14873.1"/>
    </source>
</evidence>
<feature type="transmembrane region" description="Helical" evidence="1">
    <location>
        <begin position="122"/>
        <end position="142"/>
    </location>
</feature>
<keyword evidence="3" id="KW-1185">Reference proteome</keyword>
<feature type="transmembrane region" description="Helical" evidence="1">
    <location>
        <begin position="192"/>
        <end position="211"/>
    </location>
</feature>
<keyword evidence="1" id="KW-0812">Transmembrane</keyword>
<reference evidence="2 3" key="1">
    <citation type="submission" date="2019-08" db="EMBL/GenBank/DDBJ databases">
        <title>Genome sequencing of Paenibacillus faecis DSM 23593(T).</title>
        <authorList>
            <person name="Kook J.-K."/>
            <person name="Park S.-N."/>
            <person name="Lim Y.K."/>
        </authorList>
    </citation>
    <scope>NUCLEOTIDE SEQUENCE [LARGE SCALE GENOMIC DNA]</scope>
    <source>
        <strain evidence="2 3">DSM 23593</strain>
    </source>
</reference>
<accession>A0A5D0CYR0</accession>
<comment type="caution">
    <text evidence="2">The sequence shown here is derived from an EMBL/GenBank/DDBJ whole genome shotgun (WGS) entry which is preliminary data.</text>
</comment>
<evidence type="ECO:0000256" key="1">
    <source>
        <dbReference type="SAM" id="Phobius"/>
    </source>
</evidence>
<dbReference type="AlphaFoldDB" id="A0A5D0CYR0"/>
<gene>
    <name evidence="2" type="ORF">FRY98_04190</name>
</gene>
<organism evidence="2 3">
    <name type="scientific">Paenibacillus faecis</name>
    <dbReference type="NCBI Taxonomy" id="862114"/>
    <lineage>
        <taxon>Bacteria</taxon>
        <taxon>Bacillati</taxon>
        <taxon>Bacillota</taxon>
        <taxon>Bacilli</taxon>
        <taxon>Bacillales</taxon>
        <taxon>Paenibacillaceae</taxon>
        <taxon>Paenibacillus</taxon>
    </lineage>
</organism>
<keyword evidence="1" id="KW-1133">Transmembrane helix</keyword>
<dbReference type="Pfam" id="PF05857">
    <property type="entry name" value="TraX"/>
    <property type="match status" value="1"/>
</dbReference>
<evidence type="ECO:0000313" key="3">
    <source>
        <dbReference type="Proteomes" id="UP000325218"/>
    </source>
</evidence>
<dbReference type="InterPro" id="IPR008875">
    <property type="entry name" value="TraX"/>
</dbReference>
<keyword evidence="1" id="KW-0472">Membrane</keyword>
<dbReference type="OrthoDB" id="9781069at2"/>
<dbReference type="Proteomes" id="UP000325218">
    <property type="component" value="Unassembled WGS sequence"/>
</dbReference>
<sequence length="213" mass="24098">MQLIAMITMLIDHIGLLFFPGEVIWRVIGRIAFPIYAYALVQGYEHTSNFKRYATRLLLIAVISQIPYQLVLNDAGLNVVVTLLVAILVLKILDHTRPGILSVLIISGFAVFMEVLPFDYGAYGLLLVLIFKYAQSTGMLLMHLLLNCVYLFSYGWTIQMISILPTLVIAYGPGLWKRLESMRVPAWVWRSFYPAHLFVLTLVVYGVRLGTGE</sequence>